<evidence type="ECO:0000256" key="2">
    <source>
        <dbReference type="PROSITE-ProRule" id="PRU00703"/>
    </source>
</evidence>
<dbReference type="PANTHER" id="PTHR43080">
    <property type="entry name" value="CBS DOMAIN-CONTAINING PROTEIN CBSX3, MITOCHONDRIAL"/>
    <property type="match status" value="1"/>
</dbReference>
<evidence type="ECO:0000313" key="5">
    <source>
        <dbReference type="Proteomes" id="UP001056855"/>
    </source>
</evidence>
<dbReference type="GeneID" id="73290357"/>
<dbReference type="KEGG" id="sawl:NGM29_09885"/>
<protein>
    <submittedName>
        <fullName evidence="4">CBS domain-containing protein</fullName>
    </submittedName>
</protein>
<dbReference type="CDD" id="cd09836">
    <property type="entry name" value="CBS_pair_arch"/>
    <property type="match status" value="1"/>
</dbReference>
<dbReference type="RefSeq" id="WP_254155883.1">
    <property type="nucleotide sequence ID" value="NZ_CP100355.1"/>
</dbReference>
<dbReference type="SUPFAM" id="SSF54631">
    <property type="entry name" value="CBS-domain pair"/>
    <property type="match status" value="1"/>
</dbReference>
<dbReference type="InterPro" id="IPR046342">
    <property type="entry name" value="CBS_dom_sf"/>
</dbReference>
<name>A0A9E7N867_9EURY</name>
<dbReference type="EMBL" id="CP100355">
    <property type="protein sequence ID" value="UTF52113.1"/>
    <property type="molecule type" value="Genomic_DNA"/>
</dbReference>
<keyword evidence="5" id="KW-1185">Reference proteome</keyword>
<dbReference type="Gene3D" id="3.10.580.10">
    <property type="entry name" value="CBS-domain"/>
    <property type="match status" value="1"/>
</dbReference>
<dbReference type="Proteomes" id="UP001056855">
    <property type="component" value="Chromosome"/>
</dbReference>
<dbReference type="PANTHER" id="PTHR43080:SF29">
    <property type="entry name" value="OS02G0818000 PROTEIN"/>
    <property type="match status" value="1"/>
</dbReference>
<keyword evidence="1 2" id="KW-0129">CBS domain</keyword>
<reference evidence="4" key="1">
    <citation type="submission" date="2022-06" db="EMBL/GenBank/DDBJ databases">
        <title>Diverse halophilic archaea isolated from saline environments.</title>
        <authorList>
            <person name="Cui H.-L."/>
        </authorList>
    </citation>
    <scope>NUCLEOTIDE SEQUENCE</scope>
    <source>
        <strain evidence="4">WLHS1</strain>
    </source>
</reference>
<sequence>MDDIFVARLMSSDLVTVAPDTLVENAGQTILENCISSLVVVDDDGRLEGILTTTDFVTIVAESFPKAETTVERYMTTDVVTVSPQQPITEVANVMLEHGVHHLPVVDEDEGVVGIVTTTDLAGYLTTMRASV</sequence>
<dbReference type="InterPro" id="IPR000644">
    <property type="entry name" value="CBS_dom"/>
</dbReference>
<gene>
    <name evidence="4" type="ORF">NGM29_09885</name>
</gene>
<feature type="domain" description="CBS" evidence="3">
    <location>
        <begin position="10"/>
        <end position="68"/>
    </location>
</feature>
<dbReference type="PROSITE" id="PS51371">
    <property type="entry name" value="CBS"/>
    <property type="match status" value="2"/>
</dbReference>
<dbReference type="Pfam" id="PF00571">
    <property type="entry name" value="CBS"/>
    <property type="match status" value="2"/>
</dbReference>
<evidence type="ECO:0000256" key="1">
    <source>
        <dbReference type="ARBA" id="ARBA00023122"/>
    </source>
</evidence>
<feature type="domain" description="CBS" evidence="3">
    <location>
        <begin position="75"/>
        <end position="131"/>
    </location>
</feature>
<dbReference type="AlphaFoldDB" id="A0A9E7N867"/>
<evidence type="ECO:0000313" key="4">
    <source>
        <dbReference type="EMBL" id="UTF52113.1"/>
    </source>
</evidence>
<dbReference type="SMART" id="SM00116">
    <property type="entry name" value="CBS"/>
    <property type="match status" value="2"/>
</dbReference>
<evidence type="ECO:0000259" key="3">
    <source>
        <dbReference type="PROSITE" id="PS51371"/>
    </source>
</evidence>
<organism evidence="4 5">
    <name type="scientific">Natronosalvus rutilus</name>
    <dbReference type="NCBI Taxonomy" id="2953753"/>
    <lineage>
        <taxon>Archaea</taxon>
        <taxon>Methanobacteriati</taxon>
        <taxon>Methanobacteriota</taxon>
        <taxon>Stenosarchaea group</taxon>
        <taxon>Halobacteria</taxon>
        <taxon>Halobacteriales</taxon>
        <taxon>Natrialbaceae</taxon>
        <taxon>Natronosalvus</taxon>
    </lineage>
</organism>
<accession>A0A9E7N867</accession>
<dbReference type="InterPro" id="IPR051257">
    <property type="entry name" value="Diverse_CBS-Domain"/>
</dbReference>
<proteinExistence type="predicted"/>